<feature type="binding site" evidence="12">
    <location>
        <position position="95"/>
    </location>
    <ligand>
        <name>ATP</name>
        <dbReference type="ChEBI" id="CHEBI:30616"/>
    </ligand>
</feature>
<evidence type="ECO:0000256" key="3">
    <source>
        <dbReference type="ARBA" id="ARBA00022679"/>
    </source>
</evidence>
<keyword evidence="7" id="KW-0418">Kinase</keyword>
<dbReference type="PROSITE" id="PS50011">
    <property type="entry name" value="PROTEIN_KINASE_DOM"/>
    <property type="match status" value="1"/>
</dbReference>
<dbReference type="InterPro" id="IPR011009">
    <property type="entry name" value="Kinase-like_dom_sf"/>
</dbReference>
<keyword evidence="10" id="KW-0472">Membrane</keyword>
<evidence type="ECO:0000256" key="4">
    <source>
        <dbReference type="ARBA" id="ARBA00022692"/>
    </source>
</evidence>
<comment type="similarity">
    <text evidence="13">Belongs to the protein kinase superfamily.</text>
</comment>
<dbReference type="PANTHER" id="PTHR27009">
    <property type="entry name" value="RUST RESISTANCE KINASE LR10-RELATED"/>
    <property type="match status" value="1"/>
</dbReference>
<keyword evidence="3" id="KW-0808">Transferase</keyword>
<comment type="subcellular location">
    <subcellularLocation>
        <location evidence="1">Membrane</location>
        <topology evidence="1">Single-pass type I membrane protein</topology>
    </subcellularLocation>
</comment>
<keyword evidence="2 13" id="KW-0723">Serine/threonine-protein kinase</keyword>
<dbReference type="SUPFAM" id="SSF56112">
    <property type="entry name" value="Protein kinase-like (PK-like)"/>
    <property type="match status" value="1"/>
</dbReference>
<keyword evidence="4" id="KW-0812">Transmembrane</keyword>
<dbReference type="GO" id="GO:0005524">
    <property type="term" value="F:ATP binding"/>
    <property type="evidence" value="ECO:0007669"/>
    <property type="project" value="UniProtKB-UniRule"/>
</dbReference>
<keyword evidence="9" id="KW-1133">Transmembrane helix</keyword>
<dbReference type="Gene3D" id="1.10.510.10">
    <property type="entry name" value="Transferase(Phosphotransferase) domain 1"/>
    <property type="match status" value="1"/>
</dbReference>
<dbReference type="Gramene" id="KCW46517">
    <property type="protein sequence ID" value="KCW46517"/>
    <property type="gene ID" value="EUGRSUZ_K00346"/>
</dbReference>
<protein>
    <recommendedName>
        <fullName evidence="14">Protein kinase domain-containing protein</fullName>
    </recommendedName>
</protein>
<evidence type="ECO:0000256" key="7">
    <source>
        <dbReference type="ARBA" id="ARBA00022777"/>
    </source>
</evidence>
<evidence type="ECO:0000256" key="12">
    <source>
        <dbReference type="PROSITE-ProRule" id="PRU10141"/>
    </source>
</evidence>
<dbReference type="InParanoid" id="A0A058ZXJ6"/>
<evidence type="ECO:0000259" key="14">
    <source>
        <dbReference type="PROSITE" id="PS50011"/>
    </source>
</evidence>
<name>A0A058ZXJ6_EUCGR</name>
<dbReference type="PROSITE" id="PS00107">
    <property type="entry name" value="PROTEIN_KINASE_ATP"/>
    <property type="match status" value="1"/>
</dbReference>
<keyword evidence="6 12" id="KW-0547">Nucleotide-binding</keyword>
<dbReference type="InterPro" id="IPR008271">
    <property type="entry name" value="Ser/Thr_kinase_AS"/>
</dbReference>
<evidence type="ECO:0000256" key="2">
    <source>
        <dbReference type="ARBA" id="ARBA00022527"/>
    </source>
</evidence>
<sequence>MSKCYAYNGKSSKFVLEAPCVLIFLFYKLKRRHLEANENIEKFFGAHNNFLPITYFYSEIRKITRNFKHKLGEGRYGSVHKGVLRKSNGQDFIRKVATIGRICHVNVVQLVGFCFNNSKLALMYDFMLNNSMDKHIFSQDGNDSVDYKKIYDVSLNVDRRIEYLHRGCNMQVLHFDIKPHNILLFQNFTPKFFDFGLARLYPTDHSIVSLTAAKGTLGYMAPELFYKNIGCVSYKVYVYDFGMLLMEMASRRKNVKENVEHSSQIYFPLWIYDQLSKDNEVETE</sequence>
<evidence type="ECO:0000256" key="10">
    <source>
        <dbReference type="ARBA" id="ARBA00023136"/>
    </source>
</evidence>
<evidence type="ECO:0000256" key="1">
    <source>
        <dbReference type="ARBA" id="ARBA00004479"/>
    </source>
</evidence>
<evidence type="ECO:0000256" key="11">
    <source>
        <dbReference type="ARBA" id="ARBA00023180"/>
    </source>
</evidence>
<dbReference type="AlphaFoldDB" id="A0A058ZXJ6"/>
<accession>A0A058ZXJ6</accession>
<reference evidence="15" key="1">
    <citation type="submission" date="2013-07" db="EMBL/GenBank/DDBJ databases">
        <title>The genome of Eucalyptus grandis.</title>
        <authorList>
            <person name="Schmutz J."/>
            <person name="Hayes R."/>
            <person name="Myburg A."/>
            <person name="Tuskan G."/>
            <person name="Grattapaglia D."/>
            <person name="Rokhsar D.S."/>
        </authorList>
    </citation>
    <scope>NUCLEOTIDE SEQUENCE</scope>
    <source>
        <tissue evidence="15">Leaf extractions</tissue>
    </source>
</reference>
<evidence type="ECO:0000313" key="15">
    <source>
        <dbReference type="EMBL" id="KCW46517.1"/>
    </source>
</evidence>
<dbReference type="EMBL" id="KK198763">
    <property type="protein sequence ID" value="KCW46517.1"/>
    <property type="molecule type" value="Genomic_DNA"/>
</dbReference>
<organism evidence="15">
    <name type="scientific">Eucalyptus grandis</name>
    <name type="common">Flooded gum</name>
    <dbReference type="NCBI Taxonomy" id="71139"/>
    <lineage>
        <taxon>Eukaryota</taxon>
        <taxon>Viridiplantae</taxon>
        <taxon>Streptophyta</taxon>
        <taxon>Embryophyta</taxon>
        <taxon>Tracheophyta</taxon>
        <taxon>Spermatophyta</taxon>
        <taxon>Magnoliopsida</taxon>
        <taxon>eudicotyledons</taxon>
        <taxon>Gunneridae</taxon>
        <taxon>Pentapetalae</taxon>
        <taxon>rosids</taxon>
        <taxon>malvids</taxon>
        <taxon>Myrtales</taxon>
        <taxon>Myrtaceae</taxon>
        <taxon>Myrtoideae</taxon>
        <taxon>Eucalypteae</taxon>
        <taxon>Eucalyptus</taxon>
    </lineage>
</organism>
<dbReference type="InterPro" id="IPR000719">
    <property type="entry name" value="Prot_kinase_dom"/>
</dbReference>
<keyword evidence="5" id="KW-0732">Signal</keyword>
<dbReference type="GO" id="GO:0016020">
    <property type="term" value="C:membrane"/>
    <property type="evidence" value="ECO:0007669"/>
    <property type="project" value="UniProtKB-SubCell"/>
</dbReference>
<dbReference type="Pfam" id="PF00069">
    <property type="entry name" value="Pkinase"/>
    <property type="match status" value="1"/>
</dbReference>
<proteinExistence type="inferred from homology"/>
<dbReference type="GO" id="GO:0004674">
    <property type="term" value="F:protein serine/threonine kinase activity"/>
    <property type="evidence" value="ECO:0007669"/>
    <property type="project" value="UniProtKB-KW"/>
</dbReference>
<dbReference type="InterPro" id="IPR045874">
    <property type="entry name" value="LRK10/LRL21-25-like"/>
</dbReference>
<evidence type="ECO:0000256" key="9">
    <source>
        <dbReference type="ARBA" id="ARBA00022989"/>
    </source>
</evidence>
<dbReference type="InterPro" id="IPR017441">
    <property type="entry name" value="Protein_kinase_ATP_BS"/>
</dbReference>
<evidence type="ECO:0000256" key="6">
    <source>
        <dbReference type="ARBA" id="ARBA00022741"/>
    </source>
</evidence>
<dbReference type="SMART" id="SM00220">
    <property type="entry name" value="S_TKc"/>
    <property type="match status" value="1"/>
</dbReference>
<dbReference type="Gene3D" id="3.30.200.20">
    <property type="entry name" value="Phosphorylase Kinase, domain 1"/>
    <property type="match status" value="2"/>
</dbReference>
<keyword evidence="11" id="KW-0325">Glycoprotein</keyword>
<feature type="domain" description="Protein kinase" evidence="14">
    <location>
        <begin position="65"/>
        <end position="284"/>
    </location>
</feature>
<evidence type="ECO:0000256" key="5">
    <source>
        <dbReference type="ARBA" id="ARBA00022729"/>
    </source>
</evidence>
<gene>
    <name evidence="15" type="ORF">EUGRSUZ_K00346</name>
</gene>
<keyword evidence="8 12" id="KW-0067">ATP-binding</keyword>
<evidence type="ECO:0000256" key="8">
    <source>
        <dbReference type="ARBA" id="ARBA00022840"/>
    </source>
</evidence>
<evidence type="ECO:0000256" key="13">
    <source>
        <dbReference type="RuleBase" id="RU000304"/>
    </source>
</evidence>
<dbReference type="PROSITE" id="PS00108">
    <property type="entry name" value="PROTEIN_KINASE_ST"/>
    <property type="match status" value="1"/>
</dbReference>